<accession>A0A1C5HGL3</accession>
<dbReference type="GO" id="GO:0016740">
    <property type="term" value="F:transferase activity"/>
    <property type="evidence" value="ECO:0007669"/>
    <property type="project" value="UniProtKB-KW"/>
</dbReference>
<reference evidence="1 2" key="1">
    <citation type="submission" date="2016-06" db="EMBL/GenBank/DDBJ databases">
        <authorList>
            <person name="Kjaerup R.B."/>
            <person name="Dalgaard T.S."/>
            <person name="Juul-Madsen H.R."/>
        </authorList>
    </citation>
    <scope>NUCLEOTIDE SEQUENCE [LARGE SCALE GENOMIC DNA]</scope>
    <source>
        <strain evidence="1 2">DSM 45097</strain>
    </source>
</reference>
<dbReference type="EMBL" id="LT607751">
    <property type="protein sequence ID" value="SCG45156.1"/>
    <property type="molecule type" value="Genomic_DNA"/>
</dbReference>
<dbReference type="RefSeq" id="WP_088969987.1">
    <property type="nucleotide sequence ID" value="NZ_JBHLYF010000042.1"/>
</dbReference>
<organism evidence="1 2">
    <name type="scientific">Micromonospora siamensis</name>
    <dbReference type="NCBI Taxonomy" id="299152"/>
    <lineage>
        <taxon>Bacteria</taxon>
        <taxon>Bacillati</taxon>
        <taxon>Actinomycetota</taxon>
        <taxon>Actinomycetes</taxon>
        <taxon>Micromonosporales</taxon>
        <taxon>Micromonosporaceae</taxon>
        <taxon>Micromonospora</taxon>
    </lineage>
</organism>
<gene>
    <name evidence="1" type="ORF">GA0074704_1696</name>
</gene>
<dbReference type="Pfam" id="PF13469">
    <property type="entry name" value="Sulfotransfer_3"/>
    <property type="match status" value="1"/>
</dbReference>
<dbReference type="AlphaFoldDB" id="A0A1C5HGL3"/>
<keyword evidence="1" id="KW-0808">Transferase</keyword>
<dbReference type="Proteomes" id="UP000198210">
    <property type="component" value="Chromosome I"/>
</dbReference>
<proteinExistence type="predicted"/>
<dbReference type="InterPro" id="IPR027417">
    <property type="entry name" value="P-loop_NTPase"/>
</dbReference>
<evidence type="ECO:0000313" key="2">
    <source>
        <dbReference type="Proteomes" id="UP000198210"/>
    </source>
</evidence>
<keyword evidence="2" id="KW-1185">Reference proteome</keyword>
<name>A0A1C5HGL3_9ACTN</name>
<evidence type="ECO:0000313" key="1">
    <source>
        <dbReference type="EMBL" id="SCG45156.1"/>
    </source>
</evidence>
<protein>
    <submittedName>
        <fullName evidence="1">Sulfotransferase family protein</fullName>
    </submittedName>
</protein>
<dbReference type="Gene3D" id="3.40.50.300">
    <property type="entry name" value="P-loop containing nucleotide triphosphate hydrolases"/>
    <property type="match status" value="1"/>
</dbReference>
<sequence length="247" mass="28267">MRAWLNRRAEEPHERGFLFVVTYGRSGSTLLMGLLNTIPGYRIRGENANALHHLYQAVRAVRDGRETHQGGNRATDPWYGVDQWRPDGFERALVDAFVANVLRPAPGDRVLGFKEIRYTSEHVKDLDGYLDFLRTAFPQSRIVFNHRLPADVAKSAWWAQNPHALKRIEAADARMRAVPADDRHFHFQFDEIDDSLANIRQLFGWLGEEVDEQRVRRTLQTPHSYRPGEESGVRAMAKRALGAAGLR</sequence>
<dbReference type="SUPFAM" id="SSF52540">
    <property type="entry name" value="P-loop containing nucleoside triphosphate hydrolases"/>
    <property type="match status" value="1"/>
</dbReference>